<name>A0ACD3AHE8_9AGAR</name>
<feature type="non-terminal residue" evidence="1">
    <location>
        <position position="63"/>
    </location>
</feature>
<evidence type="ECO:0000313" key="1">
    <source>
        <dbReference type="EMBL" id="TFK64850.1"/>
    </source>
</evidence>
<keyword evidence="2" id="KW-1185">Reference proteome</keyword>
<proteinExistence type="predicted"/>
<organism evidence="1 2">
    <name type="scientific">Pluteus cervinus</name>
    <dbReference type="NCBI Taxonomy" id="181527"/>
    <lineage>
        <taxon>Eukaryota</taxon>
        <taxon>Fungi</taxon>
        <taxon>Dikarya</taxon>
        <taxon>Basidiomycota</taxon>
        <taxon>Agaricomycotina</taxon>
        <taxon>Agaricomycetes</taxon>
        <taxon>Agaricomycetidae</taxon>
        <taxon>Agaricales</taxon>
        <taxon>Pluteineae</taxon>
        <taxon>Pluteaceae</taxon>
        <taxon>Pluteus</taxon>
    </lineage>
</organism>
<protein>
    <submittedName>
        <fullName evidence="1">Uncharacterized protein</fullName>
    </submittedName>
</protein>
<evidence type="ECO:0000313" key="2">
    <source>
        <dbReference type="Proteomes" id="UP000308600"/>
    </source>
</evidence>
<dbReference type="Proteomes" id="UP000308600">
    <property type="component" value="Unassembled WGS sequence"/>
</dbReference>
<sequence>MGWDHDREPDAPPGGIAEDPRLLLPPFRTVREWEVAALGGLGMWRKAEEVIARRKRQGSWLVY</sequence>
<gene>
    <name evidence="1" type="ORF">BDN72DRAFT_846259</name>
</gene>
<reference evidence="1 2" key="1">
    <citation type="journal article" date="2019" name="Nat. Ecol. Evol.">
        <title>Megaphylogeny resolves global patterns of mushroom evolution.</title>
        <authorList>
            <person name="Varga T."/>
            <person name="Krizsan K."/>
            <person name="Foldi C."/>
            <person name="Dima B."/>
            <person name="Sanchez-Garcia M."/>
            <person name="Sanchez-Ramirez S."/>
            <person name="Szollosi G.J."/>
            <person name="Szarkandi J.G."/>
            <person name="Papp V."/>
            <person name="Albert L."/>
            <person name="Andreopoulos W."/>
            <person name="Angelini C."/>
            <person name="Antonin V."/>
            <person name="Barry K.W."/>
            <person name="Bougher N.L."/>
            <person name="Buchanan P."/>
            <person name="Buyck B."/>
            <person name="Bense V."/>
            <person name="Catcheside P."/>
            <person name="Chovatia M."/>
            <person name="Cooper J."/>
            <person name="Damon W."/>
            <person name="Desjardin D."/>
            <person name="Finy P."/>
            <person name="Geml J."/>
            <person name="Haridas S."/>
            <person name="Hughes K."/>
            <person name="Justo A."/>
            <person name="Karasinski D."/>
            <person name="Kautmanova I."/>
            <person name="Kiss B."/>
            <person name="Kocsube S."/>
            <person name="Kotiranta H."/>
            <person name="LaButti K.M."/>
            <person name="Lechner B.E."/>
            <person name="Liimatainen K."/>
            <person name="Lipzen A."/>
            <person name="Lukacs Z."/>
            <person name="Mihaltcheva S."/>
            <person name="Morgado L.N."/>
            <person name="Niskanen T."/>
            <person name="Noordeloos M.E."/>
            <person name="Ohm R.A."/>
            <person name="Ortiz-Santana B."/>
            <person name="Ovrebo C."/>
            <person name="Racz N."/>
            <person name="Riley R."/>
            <person name="Savchenko A."/>
            <person name="Shiryaev A."/>
            <person name="Soop K."/>
            <person name="Spirin V."/>
            <person name="Szebenyi C."/>
            <person name="Tomsovsky M."/>
            <person name="Tulloss R.E."/>
            <person name="Uehling J."/>
            <person name="Grigoriev I.V."/>
            <person name="Vagvolgyi C."/>
            <person name="Papp T."/>
            <person name="Martin F.M."/>
            <person name="Miettinen O."/>
            <person name="Hibbett D.S."/>
            <person name="Nagy L.G."/>
        </authorList>
    </citation>
    <scope>NUCLEOTIDE SEQUENCE [LARGE SCALE GENOMIC DNA]</scope>
    <source>
        <strain evidence="1 2">NL-1719</strain>
    </source>
</reference>
<dbReference type="EMBL" id="ML208459">
    <property type="protein sequence ID" value="TFK64850.1"/>
    <property type="molecule type" value="Genomic_DNA"/>
</dbReference>
<accession>A0ACD3AHE8</accession>